<reference evidence="1 2" key="1">
    <citation type="journal article" date="2012" name="Genome Biol.">
        <title>Genome and low-iron response of an oceanic diatom adapted to chronic iron limitation.</title>
        <authorList>
            <person name="Lommer M."/>
            <person name="Specht M."/>
            <person name="Roy A.S."/>
            <person name="Kraemer L."/>
            <person name="Andreson R."/>
            <person name="Gutowska M.A."/>
            <person name="Wolf J."/>
            <person name="Bergner S.V."/>
            <person name="Schilhabel M.B."/>
            <person name="Klostermeier U.C."/>
            <person name="Beiko R.G."/>
            <person name="Rosenstiel P."/>
            <person name="Hippler M."/>
            <person name="Laroche J."/>
        </authorList>
    </citation>
    <scope>NUCLEOTIDE SEQUENCE [LARGE SCALE GENOMIC DNA]</scope>
    <source>
        <strain evidence="1 2">CCMP1005</strain>
    </source>
</reference>
<keyword evidence="2" id="KW-1185">Reference proteome</keyword>
<gene>
    <name evidence="1" type="ORF">THAOC_24536</name>
</gene>
<dbReference type="EMBL" id="AGNL01033419">
    <property type="protein sequence ID" value="EJK55702.1"/>
    <property type="molecule type" value="Genomic_DNA"/>
</dbReference>
<comment type="caution">
    <text evidence="1">The sequence shown here is derived from an EMBL/GenBank/DDBJ whole genome shotgun (WGS) entry which is preliminary data.</text>
</comment>
<evidence type="ECO:0000313" key="1">
    <source>
        <dbReference type="EMBL" id="EJK55702.1"/>
    </source>
</evidence>
<organism evidence="1 2">
    <name type="scientific">Thalassiosira oceanica</name>
    <name type="common">Marine diatom</name>
    <dbReference type="NCBI Taxonomy" id="159749"/>
    <lineage>
        <taxon>Eukaryota</taxon>
        <taxon>Sar</taxon>
        <taxon>Stramenopiles</taxon>
        <taxon>Ochrophyta</taxon>
        <taxon>Bacillariophyta</taxon>
        <taxon>Coscinodiscophyceae</taxon>
        <taxon>Thalassiosirophycidae</taxon>
        <taxon>Thalassiosirales</taxon>
        <taxon>Thalassiosiraceae</taxon>
        <taxon>Thalassiosira</taxon>
    </lineage>
</organism>
<proteinExistence type="predicted"/>
<dbReference type="AlphaFoldDB" id="K0SAH8"/>
<evidence type="ECO:0000313" key="2">
    <source>
        <dbReference type="Proteomes" id="UP000266841"/>
    </source>
</evidence>
<feature type="non-terminal residue" evidence="1">
    <location>
        <position position="692"/>
    </location>
</feature>
<name>K0SAH8_THAOC</name>
<dbReference type="Proteomes" id="UP000266841">
    <property type="component" value="Unassembled WGS sequence"/>
</dbReference>
<protein>
    <submittedName>
        <fullName evidence="1">Uncharacterized protein</fullName>
    </submittedName>
</protein>
<sequence>MEFRCDEEMYIAIDQQQGSENMETCCSREYPCTHVSPPKQPSGIDDHCLGNLVCGDPGSCSWGPQGQYQCCVEPATMFQDISSQISGIGRDIVSGIGQIFGGRRELHSTPPVGTFYTEHGGGTYEWSYESKCIPGHNIDNIHDITYEDCARRCLACKDDSRCNASMGPCVGIEWLTAGSHKGRCTLSSAASGPPCDNSVYGVQFYSFKELPPGRHGRALTEESNPDTKICVFAQNPSAVRSTILSQGGWVHHDLYEELGTAGFTVAKEEQGLTSTISMDIMCTESDHVTLPAMTPSGEVYGLCTSASASSSGLDSTICVMTVDYRNYPDQEAIVASWRQSLEADGFIRLEDIGDEEELSSLLCLWPNWEDQDYYCHYRLSMHCKHNAVSATLPPAPNRTLSMGVCAYGSDVQTALATVGGDSFPQIPSSDINGHQEFWSVNRYWDLVGFENTPCNNGGIFLQAPAILELGDVVSVAVNPVDSTICVMSFDRPSIPQIGSWQESLESEEYGFIRLELSQDLYMRINAGDSVGAIYNLLMHCKYYAARATLPPVPQDITNLGMGVCAYGNDVHTAAGAIEGNSFTPVASSDIDGHELFYSDNPYWDLHGFEGTPCSDGGVFLQAPTLLGSGAVASVAVNPVDNPLDAPPLAYTALSVAHLNEAQPIVWDDTRDGDIYRIGGFHGVCVFIAGHQR</sequence>
<accession>K0SAH8</accession>